<proteinExistence type="predicted"/>
<dbReference type="InterPro" id="IPR013087">
    <property type="entry name" value="Znf_C2H2_type"/>
</dbReference>
<protein>
    <recommendedName>
        <fullName evidence="1">C2H2-type domain-containing protein</fullName>
    </recommendedName>
</protein>
<comment type="caution">
    <text evidence="2">The sequence shown here is derived from an EMBL/GenBank/DDBJ whole genome shotgun (WGS) entry which is preliminary data.</text>
</comment>
<accession>A0ABR4Q2F6</accession>
<dbReference type="Proteomes" id="UP001651158">
    <property type="component" value="Unassembled WGS sequence"/>
</dbReference>
<keyword evidence="3" id="KW-1185">Reference proteome</keyword>
<feature type="domain" description="C2H2-type" evidence="1">
    <location>
        <begin position="38"/>
        <end position="59"/>
    </location>
</feature>
<dbReference type="EMBL" id="JAKROA010000015">
    <property type="protein sequence ID" value="KAL5103866.1"/>
    <property type="molecule type" value="Genomic_DNA"/>
</dbReference>
<sequence length="95" mass="10667">MASVHNELIPACCADCLTVEETMGRVLLHQKAAHHTKCPMCPQRFECFEILMRHYIETHISQTTGFNLCPAFSRVLSFLPDCCLTLVSTTALHMA</sequence>
<gene>
    <name evidence="2" type="ORF">TcWFU_003052</name>
</gene>
<evidence type="ECO:0000313" key="3">
    <source>
        <dbReference type="Proteomes" id="UP001651158"/>
    </source>
</evidence>
<organism evidence="2 3">
    <name type="scientific">Taenia crassiceps</name>
    <dbReference type="NCBI Taxonomy" id="6207"/>
    <lineage>
        <taxon>Eukaryota</taxon>
        <taxon>Metazoa</taxon>
        <taxon>Spiralia</taxon>
        <taxon>Lophotrochozoa</taxon>
        <taxon>Platyhelminthes</taxon>
        <taxon>Cestoda</taxon>
        <taxon>Eucestoda</taxon>
        <taxon>Cyclophyllidea</taxon>
        <taxon>Taeniidae</taxon>
        <taxon>Taenia</taxon>
    </lineage>
</organism>
<reference evidence="2 3" key="1">
    <citation type="journal article" date="2022" name="Front. Cell. Infect. Microbiol.">
        <title>The Genomes of Two Strains of Taenia crassiceps the Animal Model for the Study of Human Cysticercosis.</title>
        <authorList>
            <person name="Bobes R.J."/>
            <person name="Estrada K."/>
            <person name="Rios-Valencia D.G."/>
            <person name="Calderon-Gallegos A."/>
            <person name="de la Torre P."/>
            <person name="Carrero J.C."/>
            <person name="Sanchez-Flores A."/>
            <person name="Laclette J.P."/>
        </authorList>
    </citation>
    <scope>NUCLEOTIDE SEQUENCE [LARGE SCALE GENOMIC DNA]</scope>
    <source>
        <strain evidence="2">WFUcys</strain>
    </source>
</reference>
<evidence type="ECO:0000259" key="1">
    <source>
        <dbReference type="PROSITE" id="PS00028"/>
    </source>
</evidence>
<dbReference type="PROSITE" id="PS00028">
    <property type="entry name" value="ZINC_FINGER_C2H2_1"/>
    <property type="match status" value="1"/>
</dbReference>
<evidence type="ECO:0000313" key="2">
    <source>
        <dbReference type="EMBL" id="KAL5103866.1"/>
    </source>
</evidence>
<name>A0ABR4Q2F6_9CEST</name>